<evidence type="ECO:0000313" key="3">
    <source>
        <dbReference type="EMBL" id="PIP86580.1"/>
    </source>
</evidence>
<feature type="transmembrane region" description="Helical" evidence="2">
    <location>
        <begin position="7"/>
        <end position="25"/>
    </location>
</feature>
<accession>A0A2H0DYB0</accession>
<evidence type="ECO:0000256" key="1">
    <source>
        <dbReference type="SAM" id="MobiDB-lite"/>
    </source>
</evidence>
<dbReference type="Pfam" id="PF13365">
    <property type="entry name" value="Trypsin_2"/>
    <property type="match status" value="1"/>
</dbReference>
<dbReference type="AlphaFoldDB" id="A0A2H0DYB0"/>
<dbReference type="EMBL" id="PCTS01000018">
    <property type="protein sequence ID" value="PIP86580.1"/>
    <property type="molecule type" value="Genomic_DNA"/>
</dbReference>
<dbReference type="InterPro" id="IPR043504">
    <property type="entry name" value="Peptidase_S1_PA_chymotrypsin"/>
</dbReference>
<keyword evidence="2" id="KW-0812">Transmembrane</keyword>
<protein>
    <recommendedName>
        <fullName evidence="5">Serine protease</fullName>
    </recommendedName>
</protein>
<evidence type="ECO:0000256" key="2">
    <source>
        <dbReference type="SAM" id="Phobius"/>
    </source>
</evidence>
<dbReference type="InterPro" id="IPR009003">
    <property type="entry name" value="Peptidase_S1_PA"/>
</dbReference>
<dbReference type="SUPFAM" id="SSF50494">
    <property type="entry name" value="Trypsin-like serine proteases"/>
    <property type="match status" value="1"/>
</dbReference>
<reference evidence="3 4" key="1">
    <citation type="submission" date="2017-09" db="EMBL/GenBank/DDBJ databases">
        <title>Depth-based differentiation of microbial function through sediment-hosted aquifers and enrichment of novel symbionts in the deep terrestrial subsurface.</title>
        <authorList>
            <person name="Probst A.J."/>
            <person name="Ladd B."/>
            <person name="Jarett J.K."/>
            <person name="Geller-Mcgrath D.E."/>
            <person name="Sieber C.M."/>
            <person name="Emerson J.B."/>
            <person name="Anantharaman K."/>
            <person name="Thomas B.C."/>
            <person name="Malmstrom R."/>
            <person name="Stieglmeier M."/>
            <person name="Klingl A."/>
            <person name="Woyke T."/>
            <person name="Ryan C.M."/>
            <person name="Banfield J.F."/>
        </authorList>
    </citation>
    <scope>NUCLEOTIDE SEQUENCE [LARGE SCALE GENOMIC DNA]</scope>
    <source>
        <strain evidence="3">CG22_combo_CG10-13_8_21_14_all_43_18</strain>
    </source>
</reference>
<name>A0A2H0DYB0_9BACT</name>
<dbReference type="Gene3D" id="2.40.10.10">
    <property type="entry name" value="Trypsin-like serine proteases"/>
    <property type="match status" value="2"/>
</dbReference>
<organism evidence="3 4">
    <name type="scientific">Candidatus Campbellbacteria bacterium CG22_combo_CG10-13_8_21_14_all_43_18</name>
    <dbReference type="NCBI Taxonomy" id="1974530"/>
    <lineage>
        <taxon>Bacteria</taxon>
        <taxon>Candidatus Campbelliibacteriota</taxon>
    </lineage>
</organism>
<dbReference type="Proteomes" id="UP000231276">
    <property type="component" value="Unassembled WGS sequence"/>
</dbReference>
<feature type="compositionally biased region" description="Basic and acidic residues" evidence="1">
    <location>
        <begin position="35"/>
        <end position="67"/>
    </location>
</feature>
<comment type="caution">
    <text evidence="3">The sequence shown here is derived from an EMBL/GenBank/DDBJ whole genome shotgun (WGS) entry which is preliminary data.</text>
</comment>
<evidence type="ECO:0000313" key="4">
    <source>
        <dbReference type="Proteomes" id="UP000231276"/>
    </source>
</evidence>
<feature type="region of interest" description="Disordered" evidence="1">
    <location>
        <begin position="29"/>
        <end position="72"/>
    </location>
</feature>
<evidence type="ECO:0008006" key="5">
    <source>
        <dbReference type="Google" id="ProtNLM"/>
    </source>
</evidence>
<keyword evidence="2" id="KW-1133">Transmembrane helix</keyword>
<gene>
    <name evidence="3" type="ORF">COW82_01290</name>
</gene>
<sequence length="406" mass="44048">MTEILRGVVAVFVGIISLFATFINFSPEKTIPPEIPEREGALQERRAEEEKKDERATKAPETEKQITAEKNNFPAEERISPAEVLTETAPGQNSSAEIIPVDLKPEFIDLIITIPPIAKEEVFSVAKVNTLARDALVNIICTTRQSGILQPITGSGTIIDPRGVILTNAHIAQYYLLKDYIAEDFLDCNIRTGSPARNAYKAELLYISPAWVGENYQKIAESNPKGTGENDFALLLIKEGAQAKTPLPASFSYVSPDIRDNKPEVGESLIVAGYPAGFLGGQTIVKELYAVSTVAQVMNVFTFKENTLDLFSVGGNIAAQKGSSGGSVVSLGGRLSGIVVTASEAKETESRDLRAITLSHINKSLEKETGADLNGYLFGHLEEKARQFNELFSPGLSFLLEEALSQ</sequence>
<keyword evidence="2" id="KW-0472">Membrane</keyword>
<proteinExistence type="predicted"/>